<dbReference type="Proteomes" id="UP000319383">
    <property type="component" value="Chromosome"/>
</dbReference>
<dbReference type="EMBL" id="CP036276">
    <property type="protein sequence ID" value="QDU45797.1"/>
    <property type="molecule type" value="Genomic_DNA"/>
</dbReference>
<feature type="region of interest" description="Disordered" evidence="5">
    <location>
        <begin position="307"/>
        <end position="348"/>
    </location>
</feature>
<keyword evidence="6" id="KW-0472">Membrane</keyword>
<dbReference type="InterPro" id="IPR008271">
    <property type="entry name" value="Ser/Thr_kinase_AS"/>
</dbReference>
<feature type="transmembrane region" description="Helical" evidence="6">
    <location>
        <begin position="652"/>
        <end position="671"/>
    </location>
</feature>
<evidence type="ECO:0000313" key="8">
    <source>
        <dbReference type="EMBL" id="QDU45797.1"/>
    </source>
</evidence>
<dbReference type="EC" id="2.7.11.1" evidence="8"/>
<protein>
    <submittedName>
        <fullName evidence="8">Serine/threonine-protein kinase PrkC</fullName>
        <ecNumber evidence="8">2.7.11.1</ecNumber>
    </submittedName>
</protein>
<dbReference type="Pfam" id="PF00069">
    <property type="entry name" value="Pkinase"/>
    <property type="match status" value="1"/>
</dbReference>
<evidence type="ECO:0000313" key="9">
    <source>
        <dbReference type="Proteomes" id="UP000319383"/>
    </source>
</evidence>
<feature type="domain" description="Protein kinase" evidence="7">
    <location>
        <begin position="33"/>
        <end position="281"/>
    </location>
</feature>
<keyword evidence="1 8" id="KW-0808">Transferase</keyword>
<evidence type="ECO:0000256" key="6">
    <source>
        <dbReference type="SAM" id="Phobius"/>
    </source>
</evidence>
<dbReference type="PROSITE" id="PS00108">
    <property type="entry name" value="PROTEIN_KINASE_ST"/>
    <property type="match status" value="1"/>
</dbReference>
<dbReference type="GO" id="GO:0005829">
    <property type="term" value="C:cytosol"/>
    <property type="evidence" value="ECO:0007669"/>
    <property type="project" value="TreeGrafter"/>
</dbReference>
<keyword evidence="3 8" id="KW-0418">Kinase</keyword>
<dbReference type="GO" id="GO:0005776">
    <property type="term" value="C:autophagosome"/>
    <property type="evidence" value="ECO:0007669"/>
    <property type="project" value="TreeGrafter"/>
</dbReference>
<dbReference type="Gene3D" id="1.10.510.10">
    <property type="entry name" value="Transferase(Phosphotransferase) domain 1"/>
    <property type="match status" value="1"/>
</dbReference>
<dbReference type="GO" id="GO:0000407">
    <property type="term" value="C:phagophore assembly site"/>
    <property type="evidence" value="ECO:0007669"/>
    <property type="project" value="TreeGrafter"/>
</dbReference>
<dbReference type="SUPFAM" id="SSF56112">
    <property type="entry name" value="Protein kinase-like (PK-like)"/>
    <property type="match status" value="1"/>
</dbReference>
<keyword evidence="6" id="KW-0812">Transmembrane</keyword>
<feature type="transmembrane region" description="Helical" evidence="6">
    <location>
        <begin position="354"/>
        <end position="371"/>
    </location>
</feature>
<feature type="transmembrane region" description="Helical" evidence="6">
    <location>
        <begin position="622"/>
        <end position="640"/>
    </location>
</feature>
<evidence type="ECO:0000256" key="1">
    <source>
        <dbReference type="ARBA" id="ARBA00022679"/>
    </source>
</evidence>
<proteinExistence type="predicted"/>
<dbReference type="InterPro" id="IPR045269">
    <property type="entry name" value="Atg1-like"/>
</dbReference>
<feature type="transmembrane region" description="Helical" evidence="6">
    <location>
        <begin position="513"/>
        <end position="533"/>
    </location>
</feature>
<gene>
    <name evidence="8" type="primary">prkC_11</name>
    <name evidence="8" type="ORF">Mal52_42930</name>
</gene>
<dbReference type="PANTHER" id="PTHR24348:SF22">
    <property type="entry name" value="NON-SPECIFIC SERINE_THREONINE PROTEIN KINASE"/>
    <property type="match status" value="1"/>
</dbReference>
<dbReference type="GO" id="GO:0005524">
    <property type="term" value="F:ATP binding"/>
    <property type="evidence" value="ECO:0007669"/>
    <property type="project" value="UniProtKB-KW"/>
</dbReference>
<feature type="transmembrane region" description="Helical" evidence="6">
    <location>
        <begin position="377"/>
        <end position="398"/>
    </location>
</feature>
<feature type="transmembrane region" description="Helical" evidence="6">
    <location>
        <begin position="677"/>
        <end position="694"/>
    </location>
</feature>
<feature type="compositionally biased region" description="Basic and acidic residues" evidence="5">
    <location>
        <begin position="318"/>
        <end position="331"/>
    </location>
</feature>
<dbReference type="SMART" id="SM00220">
    <property type="entry name" value="S_TKc"/>
    <property type="match status" value="1"/>
</dbReference>
<dbReference type="InterPro" id="IPR011009">
    <property type="entry name" value="Kinase-like_dom_sf"/>
</dbReference>
<name>A0A517ZTH9_9PLAN</name>
<evidence type="ECO:0000256" key="5">
    <source>
        <dbReference type="SAM" id="MobiDB-lite"/>
    </source>
</evidence>
<dbReference type="PANTHER" id="PTHR24348">
    <property type="entry name" value="SERINE/THREONINE-PROTEIN KINASE UNC-51-RELATED"/>
    <property type="match status" value="1"/>
</dbReference>
<evidence type="ECO:0000256" key="3">
    <source>
        <dbReference type="ARBA" id="ARBA00022777"/>
    </source>
</evidence>
<evidence type="ECO:0000256" key="4">
    <source>
        <dbReference type="ARBA" id="ARBA00022840"/>
    </source>
</evidence>
<dbReference type="CDD" id="cd14014">
    <property type="entry name" value="STKc_PknB_like"/>
    <property type="match status" value="1"/>
</dbReference>
<keyword evidence="9" id="KW-1185">Reference proteome</keyword>
<sequence length="706" mass="77962">MPGTLAKTLPHLPQGGRTMKFTFQPESKPLDGYTIKRAIDRGGFGEVYYALSDSGKEVALKLLQRNMDVELRGIRQCMNLKHPNLMTIFDIKTDSDGDHWVILEFMSGQTLEQVLDNHPQGMPMQEVLHWLDGIAAGAAYLHDRGVVHRDLKPANLFIDAGTIKIGDIGLSKYITPSRRSGHTESVGTVHYMAPEVAHGRYGNELDVYSTAVMVYEMITGTVPFDGESTGEIIMKHLTEQPDLSKLPEKLRPILGRALEKDPKQRTHSIAQFARLVKEAVLGNNGAPAKPTATEIPEDSFVAAAAVEPSAPPKNGSPKPERPERPSHERHTQAYRGENQPHHSEPKSGESNHRIFWILLAVVAVVAALGPGPMFRSAIVVGIVGGIGYFLYWLFFIPFKPAKLSPESREKLRKEADSLFDNLAEQHKPAVADVPPPVVKPAAHRKPQPQVIPVKKGKTWLRHKSSALTPLTIRPVHMRDRLASAAQSMTMAVIFSLPIVGVITFLLPDLQDPARAGLFGFMTIIASWLVLLPSKMWEGTATEPTIRRLVLLSAGVVVGVLAFGLDQTLMVDVPNITREVDANDAMFTKVGDQPLLTENSVTLQSQPGMPYSDARWIKYQPTLAGYVVFFAALFGIRRWWWHADAFRPKRFRVSSLLLTGLVGFLITTIFAFPHGWAALWAVAISAVVQLAATWAPPNVRPAMMEDN</sequence>
<evidence type="ECO:0000259" key="7">
    <source>
        <dbReference type="PROSITE" id="PS50011"/>
    </source>
</evidence>
<keyword evidence="4" id="KW-0067">ATP-binding</keyword>
<dbReference type="KEGG" id="sdyn:Mal52_42930"/>
<feature type="compositionally biased region" description="Basic and acidic residues" evidence="5">
    <location>
        <begin position="338"/>
        <end position="348"/>
    </location>
</feature>
<keyword evidence="2" id="KW-0547">Nucleotide-binding</keyword>
<reference evidence="8 9" key="1">
    <citation type="submission" date="2019-02" db="EMBL/GenBank/DDBJ databases">
        <title>Deep-cultivation of Planctomycetes and their phenomic and genomic characterization uncovers novel biology.</title>
        <authorList>
            <person name="Wiegand S."/>
            <person name="Jogler M."/>
            <person name="Boedeker C."/>
            <person name="Pinto D."/>
            <person name="Vollmers J."/>
            <person name="Rivas-Marin E."/>
            <person name="Kohn T."/>
            <person name="Peeters S.H."/>
            <person name="Heuer A."/>
            <person name="Rast P."/>
            <person name="Oberbeckmann S."/>
            <person name="Bunk B."/>
            <person name="Jeske O."/>
            <person name="Meyerdierks A."/>
            <person name="Storesund J.E."/>
            <person name="Kallscheuer N."/>
            <person name="Luecker S."/>
            <person name="Lage O.M."/>
            <person name="Pohl T."/>
            <person name="Merkel B.J."/>
            <person name="Hornburger P."/>
            <person name="Mueller R.-W."/>
            <person name="Bruemmer F."/>
            <person name="Labrenz M."/>
            <person name="Spormann A.M."/>
            <person name="Op den Camp H."/>
            <person name="Overmann J."/>
            <person name="Amann R."/>
            <person name="Jetten M.S.M."/>
            <person name="Mascher T."/>
            <person name="Medema M.H."/>
            <person name="Devos D.P."/>
            <person name="Kaster A.-K."/>
            <person name="Ovreas L."/>
            <person name="Rohde M."/>
            <person name="Galperin M.Y."/>
            <person name="Jogler C."/>
        </authorList>
    </citation>
    <scope>NUCLEOTIDE SEQUENCE [LARGE SCALE GENOMIC DNA]</scope>
    <source>
        <strain evidence="8 9">Mal52</strain>
    </source>
</reference>
<keyword evidence="6" id="KW-1133">Transmembrane helix</keyword>
<feature type="transmembrane region" description="Helical" evidence="6">
    <location>
        <begin position="545"/>
        <end position="564"/>
    </location>
</feature>
<evidence type="ECO:0000256" key="2">
    <source>
        <dbReference type="ARBA" id="ARBA00022741"/>
    </source>
</evidence>
<dbReference type="InterPro" id="IPR000719">
    <property type="entry name" value="Prot_kinase_dom"/>
</dbReference>
<accession>A0A517ZTH9</accession>
<organism evidence="8 9">
    <name type="scientific">Symmachiella dynata</name>
    <dbReference type="NCBI Taxonomy" id="2527995"/>
    <lineage>
        <taxon>Bacteria</taxon>
        <taxon>Pseudomonadati</taxon>
        <taxon>Planctomycetota</taxon>
        <taxon>Planctomycetia</taxon>
        <taxon>Planctomycetales</taxon>
        <taxon>Planctomycetaceae</taxon>
        <taxon>Symmachiella</taxon>
    </lineage>
</organism>
<dbReference type="PROSITE" id="PS50011">
    <property type="entry name" value="PROTEIN_KINASE_DOM"/>
    <property type="match status" value="1"/>
</dbReference>
<feature type="transmembrane region" description="Helical" evidence="6">
    <location>
        <begin position="487"/>
        <end position="507"/>
    </location>
</feature>
<dbReference type="AlphaFoldDB" id="A0A517ZTH9"/>
<dbReference type="GO" id="GO:0004674">
    <property type="term" value="F:protein serine/threonine kinase activity"/>
    <property type="evidence" value="ECO:0007669"/>
    <property type="project" value="UniProtKB-EC"/>
</dbReference>
<dbReference type="GO" id="GO:0016020">
    <property type="term" value="C:membrane"/>
    <property type="evidence" value="ECO:0007669"/>
    <property type="project" value="TreeGrafter"/>
</dbReference>